<dbReference type="GO" id="GO:0001006">
    <property type="term" value="F:RNA polymerase III type 3 promoter sequence-specific DNA binding"/>
    <property type="evidence" value="ECO:0007669"/>
    <property type="project" value="TreeGrafter"/>
</dbReference>
<protein>
    <recommendedName>
        <fullName evidence="3">snRNA-activating protein complex subunit 3</fullName>
    </recommendedName>
    <alternativeName>
        <fullName evidence="10">Small nuclear RNA-activating complex polypeptide 3</fullName>
    </alternativeName>
</protein>
<sequence>MSFDKNFYRTSPGSFSLPIIASEFLDLAIQQKKILKHFLDNGENIKPKDLISKKFKKKLHISKTKPITEDILVNNLIDKEYIPEKQEHPRSSVMDLTHLPIQSSTGESDFEAHKAKRIRNNKRFALKGLDDVTLEFHRDNTDDDLPSVRKRKESKIISSEIELEMNERYLKSFLRWKEKWCINILLCQELTYQDFADESKTERKWHKFYENGIEAVLSIMDTTDMDRNFINFVTQLEGDTNMARIAINNVENIREEYFNKYPKTPNYGTVFTDKDKVLNKRYIDTYLQRDIYLSNNLILSEYRKKLKYYNFQEEFLQKTYPEIKTNVPDDFIVTVTFYRPMMNKWKRPNYPRRTVHFVEEKKYLFRGENTILDLRDTILCSWDLVTTKLASNDFLQMDDCFGFLIPSSFIFIHDTFYVDMCRPNAQNLAERVKQFYDKRPQCLSEPLKIKSMLDTKIKDLTFRLNCPNVFVHMGGNCEHTFSFNDLKIMSSNDYLDLEIYPIIRFELVKHRRCNYCKKSPPCFIIVEDNITPKLPALCCQVCFDYLFADKQGVLKKNVIAYHYVDKINHQC</sequence>
<evidence type="ECO:0000256" key="3">
    <source>
        <dbReference type="ARBA" id="ARBA00013634"/>
    </source>
</evidence>
<reference evidence="11 12" key="1">
    <citation type="submission" date="2014-09" db="EMBL/GenBank/DDBJ databases">
        <authorList>
            <person name="Martin A.A."/>
        </authorList>
    </citation>
    <scope>NUCLEOTIDE SEQUENCE</scope>
    <source>
        <strain evidence="12">ED321</strain>
        <strain evidence="11">ED321 Heterogonic</strain>
    </source>
</reference>
<organism evidence="11">
    <name type="scientific">Strongyloides ratti</name>
    <name type="common">Parasitic roundworm</name>
    <dbReference type="NCBI Taxonomy" id="34506"/>
    <lineage>
        <taxon>Eukaryota</taxon>
        <taxon>Metazoa</taxon>
        <taxon>Ecdysozoa</taxon>
        <taxon>Nematoda</taxon>
        <taxon>Chromadorea</taxon>
        <taxon>Rhabditida</taxon>
        <taxon>Tylenchina</taxon>
        <taxon>Panagrolaimomorpha</taxon>
        <taxon>Strongyloidoidea</taxon>
        <taxon>Strongyloididae</taxon>
        <taxon>Strongyloides</taxon>
    </lineage>
</organism>
<dbReference type="GeneID" id="36376860"/>
<dbReference type="RefSeq" id="XP_024503696.1">
    <property type="nucleotide sequence ID" value="XM_024649861.1"/>
</dbReference>
<dbReference type="OrthoDB" id="9972728at2759"/>
<dbReference type="GO" id="GO:0005634">
    <property type="term" value="C:nucleus"/>
    <property type="evidence" value="ECO:0007669"/>
    <property type="project" value="UniProtKB-SubCell"/>
</dbReference>
<evidence type="ECO:0000313" key="12">
    <source>
        <dbReference type="Proteomes" id="UP000035682"/>
    </source>
</evidence>
<evidence type="ECO:0000313" key="13">
    <source>
        <dbReference type="WBParaSite" id="SRAE_1000274900.1"/>
    </source>
</evidence>
<evidence type="ECO:0000256" key="4">
    <source>
        <dbReference type="ARBA" id="ARBA00023015"/>
    </source>
</evidence>
<dbReference type="InterPro" id="IPR022042">
    <property type="entry name" value="snRNA-activating_su3"/>
</dbReference>
<dbReference type="PANTHER" id="PTHR13421:SF16">
    <property type="entry name" value="SNRNA-ACTIVATING PROTEIN COMPLEX SUBUNIT 3"/>
    <property type="match status" value="1"/>
</dbReference>
<dbReference type="GO" id="GO:0019185">
    <property type="term" value="C:snRNA-activating protein complex"/>
    <property type="evidence" value="ECO:0007669"/>
    <property type="project" value="TreeGrafter"/>
</dbReference>
<evidence type="ECO:0000256" key="9">
    <source>
        <dbReference type="ARBA" id="ARBA00025958"/>
    </source>
</evidence>
<reference evidence="13" key="2">
    <citation type="submission" date="2020-12" db="UniProtKB">
        <authorList>
            <consortium name="WormBaseParasite"/>
        </authorList>
    </citation>
    <scope>IDENTIFICATION</scope>
</reference>
<gene>
    <name evidence="11 13 14" type="ORF">SRAE_1000274900</name>
</gene>
<dbReference type="GO" id="GO:0042795">
    <property type="term" value="P:snRNA transcription by RNA polymerase II"/>
    <property type="evidence" value="ECO:0007669"/>
    <property type="project" value="TreeGrafter"/>
</dbReference>
<evidence type="ECO:0000256" key="6">
    <source>
        <dbReference type="ARBA" id="ARBA00023163"/>
    </source>
</evidence>
<comment type="subcellular location">
    <subcellularLocation>
        <location evidence="1">Nucleus</location>
    </subcellularLocation>
</comment>
<keyword evidence="7" id="KW-0539">Nucleus</keyword>
<evidence type="ECO:0000256" key="7">
    <source>
        <dbReference type="ARBA" id="ARBA00023242"/>
    </source>
</evidence>
<evidence type="ECO:0000313" key="11">
    <source>
        <dbReference type="EMBL" id="CEF64495.1"/>
    </source>
</evidence>
<dbReference type="PANTHER" id="PTHR13421">
    <property type="entry name" value="SNRNA-ACTIVATING PROTEIN COMPLEX SUBUNIT 3"/>
    <property type="match status" value="1"/>
</dbReference>
<evidence type="ECO:0000256" key="5">
    <source>
        <dbReference type="ARBA" id="ARBA00023125"/>
    </source>
</evidence>
<dbReference type="GO" id="GO:0001046">
    <property type="term" value="F:core promoter sequence-specific DNA binding"/>
    <property type="evidence" value="ECO:0007669"/>
    <property type="project" value="TreeGrafter"/>
</dbReference>
<dbReference type="Proteomes" id="UP000035682">
    <property type="component" value="Unplaced"/>
</dbReference>
<evidence type="ECO:0000313" key="14">
    <source>
        <dbReference type="WormBase" id="SRAE_1000274900"/>
    </source>
</evidence>
<dbReference type="GO" id="GO:0003681">
    <property type="term" value="F:bent DNA binding"/>
    <property type="evidence" value="ECO:0007669"/>
    <property type="project" value="TreeGrafter"/>
</dbReference>
<evidence type="ECO:0000256" key="1">
    <source>
        <dbReference type="ARBA" id="ARBA00004123"/>
    </source>
</evidence>
<dbReference type="GO" id="GO:0042796">
    <property type="term" value="P:snRNA transcription by RNA polymerase III"/>
    <property type="evidence" value="ECO:0007669"/>
    <property type="project" value="TreeGrafter"/>
</dbReference>
<evidence type="ECO:0000256" key="2">
    <source>
        <dbReference type="ARBA" id="ARBA00010410"/>
    </source>
</evidence>
<keyword evidence="5" id="KW-0238">DNA-binding</keyword>
<name>A0A090LAC9_STRRB</name>
<dbReference type="WBParaSite" id="SRAE_1000274900.1">
    <property type="protein sequence ID" value="SRAE_1000274900.1"/>
    <property type="gene ID" value="WBGene00259365"/>
</dbReference>
<keyword evidence="12" id="KW-1185">Reference proteome</keyword>
<accession>A0A090LAC9</accession>
<evidence type="ECO:0000256" key="10">
    <source>
        <dbReference type="ARBA" id="ARBA00029606"/>
    </source>
</evidence>
<evidence type="ECO:0000256" key="8">
    <source>
        <dbReference type="ARBA" id="ARBA00025193"/>
    </source>
</evidence>
<dbReference type="EMBL" id="LN609528">
    <property type="protein sequence ID" value="CEF64495.1"/>
    <property type="molecule type" value="Genomic_DNA"/>
</dbReference>
<dbReference type="GO" id="GO:0000978">
    <property type="term" value="F:RNA polymerase II cis-regulatory region sequence-specific DNA binding"/>
    <property type="evidence" value="ECO:0007669"/>
    <property type="project" value="TreeGrafter"/>
</dbReference>
<dbReference type="STRING" id="34506.A0A090LAC9"/>
<comment type="subunit">
    <text evidence="9">Part of the SNAPc complex composed of 5 subunits: SNAPC1, SNAPC2, SNAPC3, SNAPC4 and SNAPC5. SNAPC3 interacts with SNAPC1.</text>
</comment>
<proteinExistence type="inferred from homology"/>
<dbReference type="CTD" id="36376860"/>
<comment type="similarity">
    <text evidence="2">Belongs to the SNAPC3/SRD2 family.</text>
</comment>
<dbReference type="Pfam" id="PF12251">
    <property type="entry name" value="SNAPC3"/>
    <property type="match status" value="1"/>
</dbReference>
<comment type="function">
    <text evidence="8">Part of the SNAPc complex required for the transcription of both RNA polymerase II and III small-nuclear RNA genes. Binds to the proximal sequence element (PSE), a non-TATA-box basal promoter element common to these 2 types of genes. Recruits TBP and BRF2 to the U6 snRNA TATA box.</text>
</comment>
<dbReference type="AlphaFoldDB" id="A0A090LAC9"/>
<keyword evidence="6" id="KW-0804">Transcription</keyword>
<dbReference type="WormBase" id="SRAE_1000274900">
    <property type="protein sequence ID" value="SRP06727"/>
    <property type="gene ID" value="WBGene00259365"/>
</dbReference>
<keyword evidence="4" id="KW-0805">Transcription regulation</keyword>